<gene>
    <name evidence="4" type="ORF">SNE40_005397</name>
</gene>
<evidence type="ECO:0000256" key="1">
    <source>
        <dbReference type="SAM" id="SignalP"/>
    </source>
</evidence>
<accession>A0AAN8K2W1</accession>
<dbReference type="InterPro" id="IPR003609">
    <property type="entry name" value="Pan_app"/>
</dbReference>
<evidence type="ECO:0000313" key="5">
    <source>
        <dbReference type="Proteomes" id="UP001347796"/>
    </source>
</evidence>
<name>A0AAN8K2W1_PATCE</name>
<organism evidence="4 5">
    <name type="scientific">Patella caerulea</name>
    <name type="common">Rayed Mediterranean limpet</name>
    <dbReference type="NCBI Taxonomy" id="87958"/>
    <lineage>
        <taxon>Eukaryota</taxon>
        <taxon>Metazoa</taxon>
        <taxon>Spiralia</taxon>
        <taxon>Lophotrochozoa</taxon>
        <taxon>Mollusca</taxon>
        <taxon>Gastropoda</taxon>
        <taxon>Patellogastropoda</taxon>
        <taxon>Patelloidea</taxon>
        <taxon>Patellidae</taxon>
        <taxon>Patella</taxon>
    </lineage>
</organism>
<evidence type="ECO:0000259" key="3">
    <source>
        <dbReference type="PROSITE" id="PS51406"/>
    </source>
</evidence>
<dbReference type="InterPro" id="IPR002181">
    <property type="entry name" value="Fibrinogen_a/b/g_C_dom"/>
</dbReference>
<feature type="chain" id="PRO_5043048650" description="Fibrinogen C-terminal domain-containing protein" evidence="1">
    <location>
        <begin position="18"/>
        <end position="339"/>
    </location>
</feature>
<sequence>MIYSFCLLCCMISAGSGTYNSGYLKTKVIPELEECSSTVFNDPLSHSTSLNVISCGVECSSDETCRRFMFDSQTNQCTLFDSGENCITDETIANKVCYRQEFVCNEKNCSRCPIGYYGDQCQHIITDCGNVSSTITLPDRYMLVFIRPSDAGPVLEVKCLGKKTIIHHRTKFCHDVDFNRTWAEYREGFGKVHGEYWLGLKHVHKIIQNNGQECTLRVQLHFNPVIQAVQYQSAVLTNQSDSYRILLSGSNARVNETDYLTGGAYSIDGRPFSTYDRDSSGYSCPGRFNGGWWYPENVNCSLINPVGRRSYDGSEDSFRWDDLQLTSTQFYALRLFLSC</sequence>
<dbReference type="PROSITE" id="PS50948">
    <property type="entry name" value="PAN"/>
    <property type="match status" value="1"/>
</dbReference>
<keyword evidence="1" id="KW-0732">Signal</keyword>
<feature type="domain" description="Apple" evidence="2">
    <location>
        <begin position="35"/>
        <end position="104"/>
    </location>
</feature>
<dbReference type="Gene3D" id="3.90.215.10">
    <property type="entry name" value="Gamma Fibrinogen, chain A, domain 1"/>
    <property type="match status" value="1"/>
</dbReference>
<dbReference type="Pfam" id="PF00147">
    <property type="entry name" value="Fibrinogen_C"/>
    <property type="match status" value="1"/>
</dbReference>
<dbReference type="InterPro" id="IPR036056">
    <property type="entry name" value="Fibrinogen-like_C"/>
</dbReference>
<dbReference type="PANTHER" id="PTHR19143">
    <property type="entry name" value="FIBRINOGEN/TENASCIN/ANGIOPOEITIN"/>
    <property type="match status" value="1"/>
</dbReference>
<comment type="caution">
    <text evidence="4">The sequence shown here is derived from an EMBL/GenBank/DDBJ whole genome shotgun (WGS) entry which is preliminary data.</text>
</comment>
<feature type="domain" description="Fibrinogen C-terminal" evidence="3">
    <location>
        <begin position="112"/>
        <end position="308"/>
    </location>
</feature>
<dbReference type="SMART" id="SM00186">
    <property type="entry name" value="FBG"/>
    <property type="match status" value="1"/>
</dbReference>
<proteinExistence type="predicted"/>
<dbReference type="InterPro" id="IPR014716">
    <property type="entry name" value="Fibrinogen_a/b/g_C_1"/>
</dbReference>
<dbReference type="SUPFAM" id="SSF56496">
    <property type="entry name" value="Fibrinogen C-terminal domain-like"/>
    <property type="match status" value="1"/>
</dbReference>
<evidence type="ECO:0008006" key="6">
    <source>
        <dbReference type="Google" id="ProtNLM"/>
    </source>
</evidence>
<dbReference type="PROSITE" id="PS51406">
    <property type="entry name" value="FIBRINOGEN_C_2"/>
    <property type="match status" value="1"/>
</dbReference>
<evidence type="ECO:0000313" key="4">
    <source>
        <dbReference type="EMBL" id="KAK6187342.1"/>
    </source>
</evidence>
<dbReference type="AlphaFoldDB" id="A0AAN8K2W1"/>
<dbReference type="Proteomes" id="UP001347796">
    <property type="component" value="Unassembled WGS sequence"/>
</dbReference>
<evidence type="ECO:0000259" key="2">
    <source>
        <dbReference type="PROSITE" id="PS50948"/>
    </source>
</evidence>
<feature type="signal peptide" evidence="1">
    <location>
        <begin position="1"/>
        <end position="17"/>
    </location>
</feature>
<dbReference type="GO" id="GO:0005615">
    <property type="term" value="C:extracellular space"/>
    <property type="evidence" value="ECO:0007669"/>
    <property type="project" value="TreeGrafter"/>
</dbReference>
<protein>
    <recommendedName>
        <fullName evidence="6">Fibrinogen C-terminal domain-containing protein</fullName>
    </recommendedName>
</protein>
<reference evidence="4 5" key="1">
    <citation type="submission" date="2024-01" db="EMBL/GenBank/DDBJ databases">
        <title>The genome of the rayed Mediterranean limpet Patella caerulea (Linnaeus, 1758).</title>
        <authorList>
            <person name="Anh-Thu Weber A."/>
            <person name="Halstead-Nussloch G."/>
        </authorList>
    </citation>
    <scope>NUCLEOTIDE SEQUENCE [LARGE SCALE GENOMIC DNA]</scope>
    <source>
        <strain evidence="4">AATW-2023a</strain>
        <tissue evidence="4">Whole specimen</tissue>
    </source>
</reference>
<keyword evidence="5" id="KW-1185">Reference proteome</keyword>
<dbReference type="EMBL" id="JAZGQO010000004">
    <property type="protein sequence ID" value="KAK6187342.1"/>
    <property type="molecule type" value="Genomic_DNA"/>
</dbReference>
<dbReference type="InterPro" id="IPR050373">
    <property type="entry name" value="Fibrinogen_C-term_domain"/>
</dbReference>